<proteinExistence type="predicted"/>
<feature type="transmembrane region" description="Helical" evidence="6">
    <location>
        <begin position="323"/>
        <end position="345"/>
    </location>
</feature>
<feature type="transmembrane region" description="Helical" evidence="6">
    <location>
        <begin position="81"/>
        <end position="100"/>
    </location>
</feature>
<dbReference type="InterPro" id="IPR011701">
    <property type="entry name" value="MFS"/>
</dbReference>
<evidence type="ECO:0000259" key="7">
    <source>
        <dbReference type="PROSITE" id="PS50850"/>
    </source>
</evidence>
<reference evidence="8 9" key="1">
    <citation type="submission" date="2023-10" db="EMBL/GenBank/DDBJ databases">
        <title>Niallia locisalis sp.nov. isolated from a salt pond sample.</title>
        <authorList>
            <person name="Li X.-J."/>
            <person name="Dong L."/>
        </authorList>
    </citation>
    <scope>NUCLEOTIDE SEQUENCE [LARGE SCALE GENOMIC DNA]</scope>
    <source>
        <strain evidence="8 9">DSM 29761</strain>
    </source>
</reference>
<dbReference type="InterPro" id="IPR036259">
    <property type="entry name" value="MFS_trans_sf"/>
</dbReference>
<evidence type="ECO:0000256" key="3">
    <source>
        <dbReference type="ARBA" id="ARBA00022692"/>
    </source>
</evidence>
<dbReference type="PANTHER" id="PTHR11662">
    <property type="entry name" value="SOLUTE CARRIER FAMILY 17"/>
    <property type="match status" value="1"/>
</dbReference>
<keyword evidence="5 6" id="KW-0472">Membrane</keyword>
<feature type="transmembrane region" description="Helical" evidence="6">
    <location>
        <begin position="169"/>
        <end position="189"/>
    </location>
</feature>
<dbReference type="EMBL" id="CP137640">
    <property type="protein sequence ID" value="WVX80532.1"/>
    <property type="molecule type" value="Genomic_DNA"/>
</dbReference>
<gene>
    <name evidence="8" type="ORF">R4Z09_25355</name>
</gene>
<feature type="transmembrane region" description="Helical" evidence="6">
    <location>
        <begin position="290"/>
        <end position="311"/>
    </location>
</feature>
<evidence type="ECO:0000256" key="2">
    <source>
        <dbReference type="ARBA" id="ARBA00022448"/>
    </source>
</evidence>
<feature type="transmembrane region" description="Helical" evidence="6">
    <location>
        <begin position="106"/>
        <end position="127"/>
    </location>
</feature>
<evidence type="ECO:0000313" key="9">
    <source>
        <dbReference type="Proteomes" id="UP001357223"/>
    </source>
</evidence>
<dbReference type="Proteomes" id="UP001357223">
    <property type="component" value="Chromosome"/>
</dbReference>
<feature type="transmembrane region" description="Helical" evidence="6">
    <location>
        <begin position="255"/>
        <end position="278"/>
    </location>
</feature>
<accession>A0ABZ2CB64</accession>
<keyword evidence="2" id="KW-0813">Transport</keyword>
<dbReference type="RefSeq" id="WP_338449463.1">
    <property type="nucleotide sequence ID" value="NZ_CP137640.1"/>
</dbReference>
<keyword evidence="9" id="KW-1185">Reference proteome</keyword>
<name>A0ABZ2CB64_9BACI</name>
<feature type="domain" description="Major facilitator superfamily (MFS) profile" evidence="7">
    <location>
        <begin position="15"/>
        <end position="413"/>
    </location>
</feature>
<dbReference type="Pfam" id="PF07690">
    <property type="entry name" value="MFS_1"/>
    <property type="match status" value="1"/>
</dbReference>
<dbReference type="PROSITE" id="PS50850">
    <property type="entry name" value="MFS"/>
    <property type="match status" value="1"/>
</dbReference>
<feature type="transmembrane region" description="Helical" evidence="6">
    <location>
        <begin position="12"/>
        <end position="31"/>
    </location>
</feature>
<comment type="subcellular location">
    <subcellularLocation>
        <location evidence="1">Cell membrane</location>
        <topology evidence="1">Multi-pass membrane protein</topology>
    </subcellularLocation>
</comment>
<feature type="transmembrane region" description="Helical" evidence="6">
    <location>
        <begin position="139"/>
        <end position="163"/>
    </location>
</feature>
<evidence type="ECO:0000256" key="1">
    <source>
        <dbReference type="ARBA" id="ARBA00004651"/>
    </source>
</evidence>
<feature type="transmembrane region" description="Helical" evidence="6">
    <location>
        <begin position="51"/>
        <end position="69"/>
    </location>
</feature>
<evidence type="ECO:0000256" key="5">
    <source>
        <dbReference type="ARBA" id="ARBA00023136"/>
    </source>
</evidence>
<keyword evidence="3 6" id="KW-0812">Transmembrane</keyword>
<evidence type="ECO:0000256" key="6">
    <source>
        <dbReference type="SAM" id="Phobius"/>
    </source>
</evidence>
<dbReference type="PANTHER" id="PTHR11662:SF450">
    <property type="entry name" value="BLR1003 PROTEIN"/>
    <property type="match status" value="1"/>
</dbReference>
<dbReference type="InterPro" id="IPR050382">
    <property type="entry name" value="MFS_Na/Anion_cotransporter"/>
</dbReference>
<feature type="transmembrane region" description="Helical" evidence="6">
    <location>
        <begin position="389"/>
        <end position="409"/>
    </location>
</feature>
<sequence>MEKLNSKITKKAWTMILLLFLMIGISNVEKAMIGYASVPIMDELGLSPTEWGLIGSAFYWMFAVSAIFGGSMADKMGTKHVITIIVVLWAAVQFSTMFIYSLPILLLTRIILGIAEGPSYALAMTAASKWLPKEKTGTGLSLVSIGAPVFLAVSAPICIYLITHYGWRSQFLAAGILTLIWLVLWIFFGKEKPDTVEEKQTLQVSSNTKVSFIPSLFSKNFLIVIICGFTAYWSMSVFMSWAPNYFATVLKLGNAGMSLAVTMPGILIMASQLLFSMLSDRIYRKTGSMVRSRVFVMGPVVLIGGLAYFLGSLATTPALAVTFLSLGLTMGSVILVLGPAIIVEIIHPQHHGKAQGIFVAAGSIGGMVGPYVTGVMIEGASNMGTGFHYAFYLMALILAVCGALVWMGIRTKKEKVELEAVTNLN</sequence>
<evidence type="ECO:0000256" key="4">
    <source>
        <dbReference type="ARBA" id="ARBA00022989"/>
    </source>
</evidence>
<dbReference type="InterPro" id="IPR020846">
    <property type="entry name" value="MFS_dom"/>
</dbReference>
<keyword evidence="4 6" id="KW-1133">Transmembrane helix</keyword>
<organism evidence="8 9">
    <name type="scientific">Niallia oryzisoli</name>
    <dbReference type="NCBI Taxonomy" id="1737571"/>
    <lineage>
        <taxon>Bacteria</taxon>
        <taxon>Bacillati</taxon>
        <taxon>Bacillota</taxon>
        <taxon>Bacilli</taxon>
        <taxon>Bacillales</taxon>
        <taxon>Bacillaceae</taxon>
        <taxon>Niallia</taxon>
    </lineage>
</organism>
<feature type="transmembrane region" description="Helical" evidence="6">
    <location>
        <begin position="210"/>
        <end position="235"/>
    </location>
</feature>
<dbReference type="Gene3D" id="1.20.1250.20">
    <property type="entry name" value="MFS general substrate transporter like domains"/>
    <property type="match status" value="2"/>
</dbReference>
<protein>
    <submittedName>
        <fullName evidence="8">MFS transporter</fullName>
    </submittedName>
</protein>
<feature type="transmembrane region" description="Helical" evidence="6">
    <location>
        <begin position="357"/>
        <end position="377"/>
    </location>
</feature>
<dbReference type="SUPFAM" id="SSF103473">
    <property type="entry name" value="MFS general substrate transporter"/>
    <property type="match status" value="1"/>
</dbReference>
<evidence type="ECO:0000313" key="8">
    <source>
        <dbReference type="EMBL" id="WVX80532.1"/>
    </source>
</evidence>